<dbReference type="Proteomes" id="UP000596977">
    <property type="component" value="Unassembled WGS sequence"/>
</dbReference>
<evidence type="ECO:0000313" key="4">
    <source>
        <dbReference type="Proteomes" id="UP000596977"/>
    </source>
</evidence>
<dbReference type="AlphaFoldDB" id="A0A916REA6"/>
<comment type="caution">
    <text evidence="3">The sequence shown here is derived from an EMBL/GenBank/DDBJ whole genome shotgun (WGS) entry which is preliminary data.</text>
</comment>
<feature type="transmembrane region" description="Helical" evidence="2">
    <location>
        <begin position="34"/>
        <end position="56"/>
    </location>
</feature>
<protein>
    <submittedName>
        <fullName evidence="3">Membrane protein</fullName>
    </submittedName>
</protein>
<keyword evidence="2" id="KW-0472">Membrane</keyword>
<dbReference type="EMBL" id="BMKB01000003">
    <property type="protein sequence ID" value="GGA53027.1"/>
    <property type="molecule type" value="Genomic_DNA"/>
</dbReference>
<proteinExistence type="predicted"/>
<feature type="transmembrane region" description="Helical" evidence="2">
    <location>
        <begin position="76"/>
        <end position="104"/>
    </location>
</feature>
<keyword evidence="4" id="KW-1185">Reference proteome</keyword>
<dbReference type="PANTHER" id="PTHR31876">
    <property type="entry name" value="COV-LIKE PROTEIN 1"/>
    <property type="match status" value="1"/>
</dbReference>
<evidence type="ECO:0000313" key="3">
    <source>
        <dbReference type="EMBL" id="GGA53027.1"/>
    </source>
</evidence>
<dbReference type="InterPro" id="IPR007462">
    <property type="entry name" value="COV1-like"/>
</dbReference>
<feature type="compositionally biased region" description="Basic and acidic residues" evidence="1">
    <location>
        <begin position="258"/>
        <end position="274"/>
    </location>
</feature>
<evidence type="ECO:0000256" key="2">
    <source>
        <dbReference type="SAM" id="Phobius"/>
    </source>
</evidence>
<dbReference type="PANTHER" id="PTHR31876:SF26">
    <property type="entry name" value="PROTEIN LIKE COV 2"/>
    <property type="match status" value="1"/>
</dbReference>
<sequence>MVEQKLDQDQTPENPLEALIHPEKPSFGRRIVNYFFAGLVLAGPIAITLYLAWAFIGLVDGWVVPLLPQWLNPSRYLPFGIPGLGLIVAIVAITLVGFFAANFVGRRLFHLGERIVSRVPVISSVYGALKQIFDTLITQRGTSFKNVGLIEYPRKGVWAVVLIASEARGEVAYKIPGEDLIGVFMPTTPNPTTGFLMFLPRKDVIVLDMSVEEGAKLIISAGLVAPVYHPKVAKLAEEAMNKRNLEEQGATAEPLSGLDERDGEVLSEKVEERT</sequence>
<keyword evidence="2" id="KW-0812">Transmembrane</keyword>
<name>A0A916REA6_9HYPH</name>
<organism evidence="3 4">
    <name type="scientific">Pelagibacterium lentulum</name>
    <dbReference type="NCBI Taxonomy" id="2029865"/>
    <lineage>
        <taxon>Bacteria</taxon>
        <taxon>Pseudomonadati</taxon>
        <taxon>Pseudomonadota</taxon>
        <taxon>Alphaproteobacteria</taxon>
        <taxon>Hyphomicrobiales</taxon>
        <taxon>Devosiaceae</taxon>
        <taxon>Pelagibacterium</taxon>
    </lineage>
</organism>
<feature type="region of interest" description="Disordered" evidence="1">
    <location>
        <begin position="244"/>
        <end position="274"/>
    </location>
</feature>
<reference evidence="3 4" key="1">
    <citation type="journal article" date="2014" name="Int. J. Syst. Evol. Microbiol.">
        <title>Complete genome sequence of Corynebacterium casei LMG S-19264T (=DSM 44701T), isolated from a smear-ripened cheese.</title>
        <authorList>
            <consortium name="US DOE Joint Genome Institute (JGI-PGF)"/>
            <person name="Walter F."/>
            <person name="Albersmeier A."/>
            <person name="Kalinowski J."/>
            <person name="Ruckert C."/>
        </authorList>
    </citation>
    <scope>NUCLEOTIDE SEQUENCE [LARGE SCALE GENOMIC DNA]</scope>
    <source>
        <strain evidence="3 4">CGMCC 1.15896</strain>
    </source>
</reference>
<keyword evidence="2" id="KW-1133">Transmembrane helix</keyword>
<evidence type="ECO:0000256" key="1">
    <source>
        <dbReference type="SAM" id="MobiDB-lite"/>
    </source>
</evidence>
<dbReference type="Pfam" id="PF04367">
    <property type="entry name" value="DUF502"/>
    <property type="match status" value="1"/>
</dbReference>
<accession>A0A916REA6</accession>
<gene>
    <name evidence="3" type="ORF">GCM10011499_23940</name>
</gene>